<feature type="region of interest" description="Disordered" evidence="2">
    <location>
        <begin position="54"/>
        <end position="93"/>
    </location>
</feature>
<feature type="compositionally biased region" description="Acidic residues" evidence="2">
    <location>
        <begin position="724"/>
        <end position="734"/>
    </location>
</feature>
<dbReference type="AlphaFoldDB" id="A0A316YI49"/>
<dbReference type="EMBL" id="KZ819639">
    <property type="protein sequence ID" value="PWN87793.1"/>
    <property type="molecule type" value="Genomic_DNA"/>
</dbReference>
<feature type="compositionally biased region" description="Basic and acidic residues" evidence="2">
    <location>
        <begin position="614"/>
        <end position="646"/>
    </location>
</feature>
<feature type="compositionally biased region" description="Basic and acidic residues" evidence="2">
    <location>
        <begin position="349"/>
        <end position="359"/>
    </location>
</feature>
<feature type="compositionally biased region" description="Basic and acidic residues" evidence="2">
    <location>
        <begin position="938"/>
        <end position="947"/>
    </location>
</feature>
<keyword evidence="4" id="KW-1185">Reference proteome</keyword>
<feature type="compositionally biased region" description="Acidic residues" evidence="2">
    <location>
        <begin position="255"/>
        <end position="267"/>
    </location>
</feature>
<feature type="coiled-coil region" evidence="1">
    <location>
        <begin position="138"/>
        <end position="165"/>
    </location>
</feature>
<feature type="compositionally biased region" description="Low complexity" evidence="2">
    <location>
        <begin position="494"/>
        <end position="511"/>
    </location>
</feature>
<dbReference type="GeneID" id="37047210"/>
<feature type="compositionally biased region" description="Basic and acidic residues" evidence="2">
    <location>
        <begin position="382"/>
        <end position="393"/>
    </location>
</feature>
<feature type="compositionally biased region" description="Basic and acidic residues" evidence="2">
    <location>
        <begin position="848"/>
        <end position="862"/>
    </location>
</feature>
<evidence type="ECO:0000256" key="1">
    <source>
        <dbReference type="SAM" id="Coils"/>
    </source>
</evidence>
<feature type="compositionally biased region" description="Acidic residues" evidence="2">
    <location>
        <begin position="782"/>
        <end position="803"/>
    </location>
</feature>
<evidence type="ECO:0008006" key="5">
    <source>
        <dbReference type="Google" id="ProtNLM"/>
    </source>
</evidence>
<feature type="compositionally biased region" description="Basic residues" evidence="2">
    <location>
        <begin position="809"/>
        <end position="821"/>
    </location>
</feature>
<dbReference type="InParanoid" id="A0A316YI49"/>
<dbReference type="RefSeq" id="XP_025374991.1">
    <property type="nucleotide sequence ID" value="XM_025525294.1"/>
</dbReference>
<feature type="compositionally biased region" description="Acidic residues" evidence="2">
    <location>
        <begin position="277"/>
        <end position="290"/>
    </location>
</feature>
<proteinExistence type="predicted"/>
<feature type="region of interest" description="Disordered" evidence="2">
    <location>
        <begin position="1"/>
        <end position="27"/>
    </location>
</feature>
<feature type="compositionally biased region" description="Basic and acidic residues" evidence="2">
    <location>
        <begin position="239"/>
        <end position="248"/>
    </location>
</feature>
<evidence type="ECO:0000256" key="2">
    <source>
        <dbReference type="SAM" id="MobiDB-lite"/>
    </source>
</evidence>
<feature type="compositionally biased region" description="Acidic residues" evidence="2">
    <location>
        <begin position="688"/>
        <end position="698"/>
    </location>
</feature>
<organism evidence="3 4">
    <name type="scientific">Acaromyces ingoldii</name>
    <dbReference type="NCBI Taxonomy" id="215250"/>
    <lineage>
        <taxon>Eukaryota</taxon>
        <taxon>Fungi</taxon>
        <taxon>Dikarya</taxon>
        <taxon>Basidiomycota</taxon>
        <taxon>Ustilaginomycotina</taxon>
        <taxon>Exobasidiomycetes</taxon>
        <taxon>Exobasidiales</taxon>
        <taxon>Cryptobasidiaceae</taxon>
        <taxon>Acaromyces</taxon>
    </lineage>
</organism>
<feature type="region of interest" description="Disordered" evidence="2">
    <location>
        <begin position="898"/>
        <end position="926"/>
    </location>
</feature>
<dbReference type="OrthoDB" id="3366950at2759"/>
<feature type="compositionally biased region" description="Low complexity" evidence="2">
    <location>
        <begin position="362"/>
        <end position="381"/>
    </location>
</feature>
<gene>
    <name evidence="3" type="ORF">FA10DRAFT_303880</name>
</gene>
<feature type="compositionally biased region" description="Basic and acidic residues" evidence="2">
    <location>
        <begin position="416"/>
        <end position="428"/>
    </location>
</feature>
<dbReference type="Proteomes" id="UP000245768">
    <property type="component" value="Unassembled WGS sequence"/>
</dbReference>
<feature type="compositionally biased region" description="Low complexity" evidence="2">
    <location>
        <begin position="523"/>
        <end position="533"/>
    </location>
</feature>
<feature type="region of interest" description="Disordered" evidence="2">
    <location>
        <begin position="771"/>
        <end position="862"/>
    </location>
</feature>
<evidence type="ECO:0000313" key="3">
    <source>
        <dbReference type="EMBL" id="PWN87793.1"/>
    </source>
</evidence>
<feature type="region of interest" description="Disordered" evidence="2">
    <location>
        <begin position="486"/>
        <end position="734"/>
    </location>
</feature>
<keyword evidence="1" id="KW-0175">Coiled coil</keyword>
<feature type="region of interest" description="Disordered" evidence="2">
    <location>
        <begin position="938"/>
        <end position="981"/>
    </location>
</feature>
<name>A0A316YI49_9BASI</name>
<feature type="compositionally biased region" description="Acidic residues" evidence="2">
    <location>
        <begin position="662"/>
        <end position="674"/>
    </location>
</feature>
<protein>
    <recommendedName>
        <fullName evidence="5">DUF3835 domain-containing protein</fullName>
    </recommendedName>
</protein>
<feature type="region of interest" description="Disordered" evidence="2">
    <location>
        <begin position="177"/>
        <end position="452"/>
    </location>
</feature>
<reference evidence="3 4" key="1">
    <citation type="journal article" date="2018" name="Mol. Biol. Evol.">
        <title>Broad Genomic Sampling Reveals a Smut Pathogenic Ancestry of the Fungal Clade Ustilaginomycotina.</title>
        <authorList>
            <person name="Kijpornyongpan T."/>
            <person name="Mondo S.J."/>
            <person name="Barry K."/>
            <person name="Sandor L."/>
            <person name="Lee J."/>
            <person name="Lipzen A."/>
            <person name="Pangilinan J."/>
            <person name="LaButti K."/>
            <person name="Hainaut M."/>
            <person name="Henrissat B."/>
            <person name="Grigoriev I.V."/>
            <person name="Spatafora J.W."/>
            <person name="Aime M.C."/>
        </authorList>
    </citation>
    <scope>NUCLEOTIDE SEQUENCE [LARGE SCALE GENOMIC DNA]</scope>
    <source>
        <strain evidence="3 4">MCA 4198</strain>
    </source>
</reference>
<evidence type="ECO:0000313" key="4">
    <source>
        <dbReference type="Proteomes" id="UP000245768"/>
    </source>
</evidence>
<accession>A0A316YI49</accession>
<feature type="compositionally biased region" description="Low complexity" evidence="2">
    <location>
        <begin position="61"/>
        <end position="75"/>
    </location>
</feature>
<sequence>MTILTPLDPSSSSSSSPATPEEGEHPLKVKRAEAIEAQRRLATLNATLQQLQELKKRQSDDAWSTATTLSSAASSDDGEEDEEMPSTPTSGAGIVRINVDAADAVIAAGSSLVDDSARISVDSQTGKRIVEMRVDEAIGLLSRNKSALEERVAQLRDEVVQLARQTLAEHVEKGALPFLPLGDQGEGEEGATGPKTEIDDEGKAVNEDGLPFVDPIEQLGDEEEEGQVRKPAPLVPFVREPREDRRAWMESILGELEEEEELDESEDVAQAKAPLDVDVDEEEDGDEESEDKQARPTLKRKLSSANRPPPTKSVLKRTSPPPPPLPKFGSSGIRKGFLNLNPSSPAAERSSDFVGREFFPDSGSSVASSRMSRSSSLTGSRNEPETLSDRMTRSVELPSAARASFSSPKKQVRIQSPERERHRPERSAAKQSSSRIARATRDVAEDSTEEEEARQLLELMGISAIRGHPQGQEIIQGLAESNRLRKEASKMNVEGQAEASSSKKAAAVGESVVERDPGRQGQSTSSSSSSSSSGFKRGFLNAAPKVTPRKSVNQGALSDVVKERPLPAGPRQSKGMTALDRASQSDEPLEREREQMGLTPSVPHARPSKAYAAKLEERRKAAEGGQSRDQESVVKGQEGEVKEARPGGKVRFGGIEAVSTRDDDEDDDDADANMEETYRRQVIGTEPTDFDSDDDEAGMAEIEAMKEQQLDPEELEALGLGSDLSDDDDDGYDSDDIMALAPSFNADESSFGGNEELKREYLKAKERWSFLTGERQNKGADEEYQEGEGQDLVAADENEDLLDEDGKRVSRFKKERAKRVALGKGAPISNELGSKHRSGAVSSSSSSIEDKDRKADEAGHELAHLLESAQNAGPAAQEGEQGQGPVMVIPSMANVRFPKGGDLVEDESKGMPGKVQLEGESDDDEDRLHEVMRMRLQERDAYRDRKGAMTAGEKNGTTKVTEKPPEVVAAPSPPATKKKESLFKARLKDNAFTH</sequence>